<evidence type="ECO:0000313" key="2">
    <source>
        <dbReference type="Proteomes" id="UP000324222"/>
    </source>
</evidence>
<evidence type="ECO:0008006" key="3">
    <source>
        <dbReference type="Google" id="ProtNLM"/>
    </source>
</evidence>
<dbReference type="InterPro" id="IPR016161">
    <property type="entry name" value="Ald_DH/histidinol_DH"/>
</dbReference>
<protein>
    <recommendedName>
        <fullName evidence="3">Succinate-semialdehyde dehydrogenase, mitochondrial</fullName>
    </recommendedName>
</protein>
<comment type="caution">
    <text evidence="1">The sequence shown here is derived from an EMBL/GenBank/DDBJ whole genome shotgun (WGS) entry which is preliminary data.</text>
</comment>
<sequence length="74" mass="7639">MSDELITRALVGGQWINGRGGTFPVTDPATGDEIARVADCTTAEVTSAIGKRKGDDVAAGHTITHTASDCTHTL</sequence>
<dbReference type="InterPro" id="IPR016162">
    <property type="entry name" value="Ald_DH_N"/>
</dbReference>
<dbReference type="Gene3D" id="3.40.605.10">
    <property type="entry name" value="Aldehyde Dehydrogenase, Chain A, domain 1"/>
    <property type="match status" value="1"/>
</dbReference>
<reference evidence="1 2" key="1">
    <citation type="submission" date="2019-05" db="EMBL/GenBank/DDBJ databases">
        <title>Another draft genome of Portunus trituberculatus and its Hox gene families provides insights of decapod evolution.</title>
        <authorList>
            <person name="Jeong J.-H."/>
            <person name="Song I."/>
            <person name="Kim S."/>
            <person name="Choi T."/>
            <person name="Kim D."/>
            <person name="Ryu S."/>
            <person name="Kim W."/>
        </authorList>
    </citation>
    <scope>NUCLEOTIDE SEQUENCE [LARGE SCALE GENOMIC DNA]</scope>
    <source>
        <tissue evidence="1">Muscle</tissue>
    </source>
</reference>
<organism evidence="1 2">
    <name type="scientific">Portunus trituberculatus</name>
    <name type="common">Swimming crab</name>
    <name type="synonym">Neptunus trituberculatus</name>
    <dbReference type="NCBI Taxonomy" id="210409"/>
    <lineage>
        <taxon>Eukaryota</taxon>
        <taxon>Metazoa</taxon>
        <taxon>Ecdysozoa</taxon>
        <taxon>Arthropoda</taxon>
        <taxon>Crustacea</taxon>
        <taxon>Multicrustacea</taxon>
        <taxon>Malacostraca</taxon>
        <taxon>Eumalacostraca</taxon>
        <taxon>Eucarida</taxon>
        <taxon>Decapoda</taxon>
        <taxon>Pleocyemata</taxon>
        <taxon>Brachyura</taxon>
        <taxon>Eubrachyura</taxon>
        <taxon>Portunoidea</taxon>
        <taxon>Portunidae</taxon>
        <taxon>Portuninae</taxon>
        <taxon>Portunus</taxon>
    </lineage>
</organism>
<proteinExistence type="predicted"/>
<dbReference type="SUPFAM" id="SSF53720">
    <property type="entry name" value="ALDH-like"/>
    <property type="match status" value="1"/>
</dbReference>
<evidence type="ECO:0000313" key="1">
    <source>
        <dbReference type="EMBL" id="MPC92243.1"/>
    </source>
</evidence>
<dbReference type="GO" id="GO:0016491">
    <property type="term" value="F:oxidoreductase activity"/>
    <property type="evidence" value="ECO:0007669"/>
    <property type="project" value="InterPro"/>
</dbReference>
<keyword evidence="2" id="KW-1185">Reference proteome</keyword>
<dbReference type="OrthoDB" id="310895at2759"/>
<name>A0A5B7JD09_PORTR</name>
<dbReference type="EMBL" id="VSRR010090569">
    <property type="protein sequence ID" value="MPC92243.1"/>
    <property type="molecule type" value="Genomic_DNA"/>
</dbReference>
<gene>
    <name evidence="1" type="ORF">E2C01_087323</name>
</gene>
<dbReference type="AlphaFoldDB" id="A0A5B7JD09"/>
<accession>A0A5B7JD09</accession>
<dbReference type="Proteomes" id="UP000324222">
    <property type="component" value="Unassembled WGS sequence"/>
</dbReference>